<dbReference type="Proteomes" id="UP000256971">
    <property type="component" value="Chromosome"/>
</dbReference>
<dbReference type="InterPro" id="IPR004358">
    <property type="entry name" value="Sig_transdc_His_kin-like_C"/>
</dbReference>
<dbReference type="EC" id="2.7.13.3" evidence="3"/>
<keyword evidence="14" id="KW-1185">Reference proteome</keyword>
<accession>A0ABM6XVM3</accession>
<feature type="transmembrane region" description="Helical" evidence="11">
    <location>
        <begin position="199"/>
        <end position="222"/>
    </location>
</feature>
<dbReference type="Gene3D" id="3.30.565.10">
    <property type="entry name" value="Histidine kinase-like ATPase, C-terminal domain"/>
    <property type="match status" value="1"/>
</dbReference>
<evidence type="ECO:0000256" key="7">
    <source>
        <dbReference type="ARBA" id="ARBA00022777"/>
    </source>
</evidence>
<dbReference type="PANTHER" id="PTHR45436">
    <property type="entry name" value="SENSOR HISTIDINE KINASE YKOH"/>
    <property type="match status" value="1"/>
</dbReference>
<comment type="subcellular location">
    <subcellularLocation>
        <location evidence="2">Membrane</location>
    </subcellularLocation>
</comment>
<evidence type="ECO:0000256" key="1">
    <source>
        <dbReference type="ARBA" id="ARBA00000085"/>
    </source>
</evidence>
<dbReference type="SUPFAM" id="SSF55874">
    <property type="entry name" value="ATPase domain of HSP90 chaperone/DNA topoisomerase II/histidine kinase"/>
    <property type="match status" value="1"/>
</dbReference>
<evidence type="ECO:0000313" key="13">
    <source>
        <dbReference type="EMBL" id="AXO13721.1"/>
    </source>
</evidence>
<dbReference type="GO" id="GO:0016301">
    <property type="term" value="F:kinase activity"/>
    <property type="evidence" value="ECO:0007669"/>
    <property type="project" value="UniProtKB-KW"/>
</dbReference>
<gene>
    <name evidence="13" type="ORF">DY252_05405</name>
</gene>
<dbReference type="Gene3D" id="1.10.287.130">
    <property type="match status" value="1"/>
</dbReference>
<dbReference type="Pfam" id="PF00512">
    <property type="entry name" value="HisKA"/>
    <property type="match status" value="1"/>
</dbReference>
<keyword evidence="5" id="KW-0808">Transferase</keyword>
<keyword evidence="6 11" id="KW-0812">Transmembrane</keyword>
<dbReference type="SUPFAM" id="SSF47384">
    <property type="entry name" value="Homodimeric domain of signal transducing histidine kinase"/>
    <property type="match status" value="1"/>
</dbReference>
<dbReference type="PANTHER" id="PTHR45436:SF1">
    <property type="entry name" value="SENSOR PROTEIN QSEC"/>
    <property type="match status" value="1"/>
</dbReference>
<dbReference type="Pfam" id="PF02518">
    <property type="entry name" value="HATPase_c"/>
    <property type="match status" value="1"/>
</dbReference>
<dbReference type="Pfam" id="PF08521">
    <property type="entry name" value="2CSK_N"/>
    <property type="match status" value="1"/>
</dbReference>
<keyword evidence="4" id="KW-0597">Phosphoprotein</keyword>
<dbReference type="InterPro" id="IPR013727">
    <property type="entry name" value="2CSK_N"/>
</dbReference>
<dbReference type="PROSITE" id="PS50109">
    <property type="entry name" value="HIS_KIN"/>
    <property type="match status" value="1"/>
</dbReference>
<evidence type="ECO:0000313" key="14">
    <source>
        <dbReference type="Proteomes" id="UP000256971"/>
    </source>
</evidence>
<dbReference type="InterPro" id="IPR050428">
    <property type="entry name" value="TCS_sensor_his_kinase"/>
</dbReference>
<dbReference type="SMART" id="SM00387">
    <property type="entry name" value="HATPase_c"/>
    <property type="match status" value="1"/>
</dbReference>
<keyword evidence="10" id="KW-0175">Coiled coil</keyword>
<dbReference type="SMART" id="SM00388">
    <property type="entry name" value="HisKA"/>
    <property type="match status" value="1"/>
</dbReference>
<dbReference type="InterPro" id="IPR036890">
    <property type="entry name" value="HATPase_C_sf"/>
</dbReference>
<keyword evidence="8 11" id="KW-1133">Transmembrane helix</keyword>
<dbReference type="InterPro" id="IPR003661">
    <property type="entry name" value="HisK_dim/P_dom"/>
</dbReference>
<keyword evidence="9 11" id="KW-0472">Membrane</keyword>
<dbReference type="CDD" id="cd00082">
    <property type="entry name" value="HisKA"/>
    <property type="match status" value="1"/>
</dbReference>
<dbReference type="PRINTS" id="PR00344">
    <property type="entry name" value="BCTRLSENSOR"/>
</dbReference>
<dbReference type="InterPro" id="IPR005467">
    <property type="entry name" value="His_kinase_dom"/>
</dbReference>
<dbReference type="InterPro" id="IPR036097">
    <property type="entry name" value="HisK_dim/P_sf"/>
</dbReference>
<comment type="catalytic activity">
    <reaction evidence="1">
        <text>ATP + protein L-histidine = ADP + protein N-phospho-L-histidine.</text>
        <dbReference type="EC" id="2.7.13.3"/>
    </reaction>
</comment>
<keyword evidence="7 13" id="KW-0418">Kinase</keyword>
<evidence type="ECO:0000256" key="5">
    <source>
        <dbReference type="ARBA" id="ARBA00022679"/>
    </source>
</evidence>
<evidence type="ECO:0000256" key="10">
    <source>
        <dbReference type="SAM" id="Coils"/>
    </source>
</evidence>
<evidence type="ECO:0000256" key="6">
    <source>
        <dbReference type="ARBA" id="ARBA00022692"/>
    </source>
</evidence>
<reference evidence="13 14" key="1">
    <citation type="submission" date="2018-08" db="EMBL/GenBank/DDBJ databases">
        <title>Complete genome sequence of type strain Thalassospira indica MCCC 1A01103T, isolated from isolated from deep seawater of the Indian Ocean.</title>
        <authorList>
            <person name="Liu Y."/>
        </authorList>
    </citation>
    <scope>NUCLEOTIDE SEQUENCE [LARGE SCALE GENOMIC DNA]</scope>
    <source>
        <strain evidence="13 14">PB8BT</strain>
    </source>
</reference>
<name>A0ABM6XVM3_9PROT</name>
<dbReference type="CDD" id="cd00075">
    <property type="entry name" value="HATPase"/>
    <property type="match status" value="1"/>
</dbReference>
<evidence type="ECO:0000256" key="3">
    <source>
        <dbReference type="ARBA" id="ARBA00012438"/>
    </source>
</evidence>
<evidence type="ECO:0000256" key="8">
    <source>
        <dbReference type="ARBA" id="ARBA00022989"/>
    </source>
</evidence>
<feature type="transmembrane region" description="Helical" evidence="11">
    <location>
        <begin position="48"/>
        <end position="71"/>
    </location>
</feature>
<evidence type="ECO:0000259" key="12">
    <source>
        <dbReference type="PROSITE" id="PS50109"/>
    </source>
</evidence>
<evidence type="ECO:0000256" key="9">
    <source>
        <dbReference type="ARBA" id="ARBA00023136"/>
    </source>
</evidence>
<sequence length="498" mass="54856">MRSSRWSPDCARNCRVGRLFSRPFGGLGILPILRMNKTARHHSLRQRLLTSMAVGFAIILVSIAVGIWSYARDAANHSYDRLLSGAAFAILERTLVTPTGPSVEIPYSALELIGLAESDRVFYRIFTANGKTLTGSGNLPLPDQYKPSDQPVFFDTHYSGEDVRFLLQGRFLAGAGYGDWVVVQIGQTRIARDAFAREMMINAIALLLLVTAIGLGFVWFGINRALSPLIGIERQLRHREPTDFSPIEITPPREVASLTRSINGLILRHKKSLDNAQAFIADVAHQTRTSLGALQGLLESASRQSDADQQQARIKQAEEQAQRTIRLTNQLLSHAMIIHRADNTPLARKVLIDVVRTAFGDIIRDYLKYDTEFSIESDLAPDEQVFVMLDEIGIREALRNLVDNAIKHGTAPHKIDILVRKSGEKCHLIVDDNGPGIDVGKHASVLERFSSLSTGTGLGLAIVNAVAERHHAELILGQSPTGGLRVEMVFPVVEGGQE</sequence>
<dbReference type="EMBL" id="CP031555">
    <property type="protein sequence ID" value="AXO13721.1"/>
    <property type="molecule type" value="Genomic_DNA"/>
</dbReference>
<evidence type="ECO:0000256" key="11">
    <source>
        <dbReference type="SAM" id="Phobius"/>
    </source>
</evidence>
<feature type="domain" description="Histidine kinase" evidence="12">
    <location>
        <begin position="282"/>
        <end position="494"/>
    </location>
</feature>
<proteinExistence type="predicted"/>
<protein>
    <recommendedName>
        <fullName evidence="3">histidine kinase</fullName>
        <ecNumber evidence="3">2.7.13.3</ecNumber>
    </recommendedName>
</protein>
<organism evidence="13 14">
    <name type="scientific">Thalassospira indica</name>
    <dbReference type="NCBI Taxonomy" id="1891279"/>
    <lineage>
        <taxon>Bacteria</taxon>
        <taxon>Pseudomonadati</taxon>
        <taxon>Pseudomonadota</taxon>
        <taxon>Alphaproteobacteria</taxon>
        <taxon>Rhodospirillales</taxon>
        <taxon>Thalassospiraceae</taxon>
        <taxon>Thalassospira</taxon>
    </lineage>
</organism>
<dbReference type="InterPro" id="IPR003594">
    <property type="entry name" value="HATPase_dom"/>
</dbReference>
<evidence type="ECO:0000256" key="2">
    <source>
        <dbReference type="ARBA" id="ARBA00004370"/>
    </source>
</evidence>
<evidence type="ECO:0000256" key="4">
    <source>
        <dbReference type="ARBA" id="ARBA00022553"/>
    </source>
</evidence>
<feature type="coiled-coil region" evidence="10">
    <location>
        <begin position="300"/>
        <end position="327"/>
    </location>
</feature>